<keyword evidence="1" id="KW-0472">Membrane</keyword>
<name>A0AAV4SFX0_CAEEX</name>
<accession>A0AAV4SFX0</accession>
<gene>
    <name evidence="2" type="ORF">CEXT_61181</name>
</gene>
<keyword evidence="3" id="KW-1185">Reference proteome</keyword>
<sequence>MRNVFNSNIDIFPIHFSVKRQTIKVLFITWDTSFGIFTRKRNHQKSFELVNFPLIVFLPTLRGVFFVFASVSRDFLVVYLSYTNLVSLSPQMSHRSFWDVSTVPPSDRFIFRL</sequence>
<dbReference type="Proteomes" id="UP001054945">
    <property type="component" value="Unassembled WGS sequence"/>
</dbReference>
<dbReference type="AlphaFoldDB" id="A0AAV4SFX0"/>
<evidence type="ECO:0000313" key="3">
    <source>
        <dbReference type="Proteomes" id="UP001054945"/>
    </source>
</evidence>
<keyword evidence="1" id="KW-0812">Transmembrane</keyword>
<protein>
    <submittedName>
        <fullName evidence="2">Uncharacterized protein</fullName>
    </submittedName>
</protein>
<proteinExistence type="predicted"/>
<evidence type="ECO:0000313" key="2">
    <source>
        <dbReference type="EMBL" id="GIY33060.1"/>
    </source>
</evidence>
<keyword evidence="1" id="KW-1133">Transmembrane helix</keyword>
<feature type="transmembrane region" description="Helical" evidence="1">
    <location>
        <begin position="49"/>
        <end position="71"/>
    </location>
</feature>
<comment type="caution">
    <text evidence="2">The sequence shown here is derived from an EMBL/GenBank/DDBJ whole genome shotgun (WGS) entry which is preliminary data.</text>
</comment>
<evidence type="ECO:0000256" key="1">
    <source>
        <dbReference type="SAM" id="Phobius"/>
    </source>
</evidence>
<organism evidence="2 3">
    <name type="scientific">Caerostris extrusa</name>
    <name type="common">Bark spider</name>
    <name type="synonym">Caerostris bankana</name>
    <dbReference type="NCBI Taxonomy" id="172846"/>
    <lineage>
        <taxon>Eukaryota</taxon>
        <taxon>Metazoa</taxon>
        <taxon>Ecdysozoa</taxon>
        <taxon>Arthropoda</taxon>
        <taxon>Chelicerata</taxon>
        <taxon>Arachnida</taxon>
        <taxon>Araneae</taxon>
        <taxon>Araneomorphae</taxon>
        <taxon>Entelegynae</taxon>
        <taxon>Araneoidea</taxon>
        <taxon>Araneidae</taxon>
        <taxon>Caerostris</taxon>
    </lineage>
</organism>
<dbReference type="EMBL" id="BPLR01009586">
    <property type="protein sequence ID" value="GIY33060.1"/>
    <property type="molecule type" value="Genomic_DNA"/>
</dbReference>
<reference evidence="2 3" key="1">
    <citation type="submission" date="2021-06" db="EMBL/GenBank/DDBJ databases">
        <title>Caerostris extrusa draft genome.</title>
        <authorList>
            <person name="Kono N."/>
            <person name="Arakawa K."/>
        </authorList>
    </citation>
    <scope>NUCLEOTIDE SEQUENCE [LARGE SCALE GENOMIC DNA]</scope>
</reference>